<evidence type="ECO:0000313" key="1">
    <source>
        <dbReference type="EMBL" id="KAK5108190.1"/>
    </source>
</evidence>
<dbReference type="EMBL" id="JAVRRL010000093">
    <property type="protein sequence ID" value="KAK5108190.1"/>
    <property type="molecule type" value="Genomic_DNA"/>
</dbReference>
<name>A0AAN7YH11_9PEZI</name>
<proteinExistence type="predicted"/>
<accession>A0AAN7YH11</accession>
<reference evidence="1" key="1">
    <citation type="submission" date="2023-08" db="EMBL/GenBank/DDBJ databases">
        <title>Black Yeasts Isolated from many extreme environments.</title>
        <authorList>
            <person name="Coleine C."/>
            <person name="Stajich J.E."/>
            <person name="Selbmann L."/>
        </authorList>
    </citation>
    <scope>NUCLEOTIDE SEQUENCE</scope>
    <source>
        <strain evidence="1">CCFEE 5401</strain>
    </source>
</reference>
<dbReference type="Proteomes" id="UP001310890">
    <property type="component" value="Unassembled WGS sequence"/>
</dbReference>
<dbReference type="AlphaFoldDB" id="A0AAN7YH11"/>
<gene>
    <name evidence="1" type="ORF">LTR62_008721</name>
</gene>
<protein>
    <submittedName>
        <fullName evidence="1">Uncharacterized protein</fullName>
    </submittedName>
</protein>
<comment type="caution">
    <text evidence="1">The sequence shown here is derived from an EMBL/GenBank/DDBJ whole genome shotgun (WGS) entry which is preliminary data.</text>
</comment>
<sequence length="95" mass="11031">MNPTHPSPMSARPRTIWLVTYKRIDTHLPDLNNNIIQLREAFPTQQEAEIRASDLHDDFSDLVAWGLDFRTWDPVVEEVRWFDSAVEALGRGYPP</sequence>
<organism evidence="1 2">
    <name type="scientific">Meristemomyces frigidus</name>
    <dbReference type="NCBI Taxonomy" id="1508187"/>
    <lineage>
        <taxon>Eukaryota</taxon>
        <taxon>Fungi</taxon>
        <taxon>Dikarya</taxon>
        <taxon>Ascomycota</taxon>
        <taxon>Pezizomycotina</taxon>
        <taxon>Dothideomycetes</taxon>
        <taxon>Dothideomycetidae</taxon>
        <taxon>Mycosphaerellales</taxon>
        <taxon>Teratosphaeriaceae</taxon>
        <taxon>Meristemomyces</taxon>
    </lineage>
</organism>
<evidence type="ECO:0000313" key="2">
    <source>
        <dbReference type="Proteomes" id="UP001310890"/>
    </source>
</evidence>